<dbReference type="EMBL" id="AFWV01000002">
    <property type="protein sequence ID" value="EGV19944.1"/>
    <property type="molecule type" value="Genomic_DNA"/>
</dbReference>
<dbReference type="Proteomes" id="UP000005459">
    <property type="component" value="Unassembled WGS sequence"/>
</dbReference>
<proteinExistence type="predicted"/>
<accession>F9U6R8</accession>
<gene>
    <name evidence="1" type="ORF">ThimaDRAFT_0620</name>
</gene>
<sequence length="335" mass="35108">MARSRFHGSKAGFIGGDFVRKIFLIMAGALALSGCLAVTSVDQPSNGFVGRAFVGTVGAEVTATCTDSCVPLFGIRLPADWSIDACDYAGDFSGICTRAAQYDSAFEGVYATTLPGYSWRAYVGDVFNFDLVGAQTQITWRIVPDAPGEAVLDYAAGGANGSGSPNVPTDPEQAAGFGHAIDVTVAGAASVPTTSIPGLLLLSVMLGALALRFGRVASRDSMQILAGSLVLCGFLTTVWMDDGLTAGPEKDRSSLDRANVVRLIEQLRQGPIAPDLSDPKAFVRAHFALTQDLSDGLDRLDPAVLRTAIQVLLDADDLSVVSCRLASKTEFVCTE</sequence>
<evidence type="ECO:0000313" key="2">
    <source>
        <dbReference type="Proteomes" id="UP000005459"/>
    </source>
</evidence>
<name>F9U6R8_9GAMM</name>
<dbReference type="AlphaFoldDB" id="F9U6R8"/>
<dbReference type="PROSITE" id="PS51257">
    <property type="entry name" value="PROKAR_LIPOPROTEIN"/>
    <property type="match status" value="1"/>
</dbReference>
<protein>
    <submittedName>
        <fullName evidence="1">Uncharacterized protein</fullName>
    </submittedName>
</protein>
<dbReference type="STRING" id="768671.ThimaDRAFT_0620"/>
<evidence type="ECO:0000313" key="1">
    <source>
        <dbReference type="EMBL" id="EGV19944.1"/>
    </source>
</evidence>
<reference evidence="1 2" key="1">
    <citation type="submission" date="2011-06" db="EMBL/GenBank/DDBJ databases">
        <title>The draft genome of Thiocapsa marina 5811.</title>
        <authorList>
            <consortium name="US DOE Joint Genome Institute (JGI-PGF)"/>
            <person name="Lucas S."/>
            <person name="Han J."/>
            <person name="Cheng J.-F."/>
            <person name="Goodwin L."/>
            <person name="Pitluck S."/>
            <person name="Peters L."/>
            <person name="Land M.L."/>
            <person name="Hauser L."/>
            <person name="Vogl K."/>
            <person name="Liu Z."/>
            <person name="Imhoff J."/>
            <person name="Thiel V."/>
            <person name="Frigaard N.-U."/>
            <person name="Bryant D."/>
            <person name="Woyke T.J."/>
        </authorList>
    </citation>
    <scope>NUCLEOTIDE SEQUENCE [LARGE SCALE GENOMIC DNA]</scope>
    <source>
        <strain evidence="1 2">5811</strain>
    </source>
</reference>
<organism evidence="1 2">
    <name type="scientific">Thiocapsa marina 5811</name>
    <dbReference type="NCBI Taxonomy" id="768671"/>
    <lineage>
        <taxon>Bacteria</taxon>
        <taxon>Pseudomonadati</taxon>
        <taxon>Pseudomonadota</taxon>
        <taxon>Gammaproteobacteria</taxon>
        <taxon>Chromatiales</taxon>
        <taxon>Chromatiaceae</taxon>
        <taxon>Thiocapsa</taxon>
    </lineage>
</organism>
<keyword evidence="2" id="KW-1185">Reference proteome</keyword>